<dbReference type="AlphaFoldDB" id="A0A917P8B7"/>
<sequence length="173" mass="18742">MTLPGPLTAVRPATRGDVPAILDIYNEAVLHTTASYDLEPVTLASRLAWWDDKAAHGHPVFVAERGGTVLGWSTYGAFRTKPGYAHTAEHSVYVSATAHRQGLGRALMQPVITHARDAGLHVLVGGVDASNAASIALHVSLGFEQVAHFRQVGRKFGRWLDLAFMQLLLDDRP</sequence>
<reference evidence="6" key="1">
    <citation type="journal article" date="2014" name="Int. J. Syst. Evol. Microbiol.">
        <title>Complete genome sequence of Corynebacterium casei LMG S-19264T (=DSM 44701T), isolated from a smear-ripened cheese.</title>
        <authorList>
            <consortium name="US DOE Joint Genome Institute (JGI-PGF)"/>
            <person name="Walter F."/>
            <person name="Albersmeier A."/>
            <person name="Kalinowski J."/>
            <person name="Ruckert C."/>
        </authorList>
    </citation>
    <scope>NUCLEOTIDE SEQUENCE</scope>
    <source>
        <strain evidence="6">JCM 14371</strain>
    </source>
</reference>
<dbReference type="PANTHER" id="PTHR43072:SF23">
    <property type="entry name" value="UPF0039 PROTEIN C11D3.02C"/>
    <property type="match status" value="1"/>
</dbReference>
<dbReference type="PANTHER" id="PTHR43072">
    <property type="entry name" value="N-ACETYLTRANSFERASE"/>
    <property type="match status" value="1"/>
</dbReference>
<comment type="caution">
    <text evidence="6">The sequence shown here is derived from an EMBL/GenBank/DDBJ whole genome shotgun (WGS) entry which is preliminary data.</text>
</comment>
<organism evidence="6 7">
    <name type="scientific">Deinococcus aquiradiocola</name>
    <dbReference type="NCBI Taxonomy" id="393059"/>
    <lineage>
        <taxon>Bacteria</taxon>
        <taxon>Thermotogati</taxon>
        <taxon>Deinococcota</taxon>
        <taxon>Deinococci</taxon>
        <taxon>Deinococcales</taxon>
        <taxon>Deinococcaceae</taxon>
        <taxon>Deinococcus</taxon>
    </lineage>
</organism>
<dbReference type="GO" id="GO:0016747">
    <property type="term" value="F:acyltransferase activity, transferring groups other than amino-acyl groups"/>
    <property type="evidence" value="ECO:0007669"/>
    <property type="project" value="InterPro"/>
</dbReference>
<dbReference type="InterPro" id="IPR016181">
    <property type="entry name" value="Acyl_CoA_acyltransferase"/>
</dbReference>
<feature type="domain" description="N-acetyltransferase" evidence="5">
    <location>
        <begin position="8"/>
        <end position="170"/>
    </location>
</feature>
<evidence type="ECO:0000256" key="3">
    <source>
        <dbReference type="ARBA" id="ARBA00050603"/>
    </source>
</evidence>
<evidence type="ECO:0000256" key="2">
    <source>
        <dbReference type="ARBA" id="ARBA00023315"/>
    </source>
</evidence>
<dbReference type="PROSITE" id="PS51186">
    <property type="entry name" value="GNAT"/>
    <property type="match status" value="1"/>
</dbReference>
<dbReference type="RefSeq" id="WP_188960869.1">
    <property type="nucleotide sequence ID" value="NZ_BMOE01000001.1"/>
</dbReference>
<reference evidence="6" key="2">
    <citation type="submission" date="2020-09" db="EMBL/GenBank/DDBJ databases">
        <authorList>
            <person name="Sun Q."/>
            <person name="Ohkuma M."/>
        </authorList>
    </citation>
    <scope>NUCLEOTIDE SEQUENCE</scope>
    <source>
        <strain evidence="6">JCM 14371</strain>
    </source>
</reference>
<keyword evidence="2" id="KW-0012">Acyltransferase</keyword>
<evidence type="ECO:0000256" key="4">
    <source>
        <dbReference type="ARBA" id="ARBA00051334"/>
    </source>
</evidence>
<keyword evidence="1" id="KW-0808">Transferase</keyword>
<dbReference type="Gene3D" id="3.40.630.30">
    <property type="match status" value="1"/>
</dbReference>
<gene>
    <name evidence="6" type="ORF">GCM10008939_07800</name>
</gene>
<dbReference type="FunFam" id="3.40.630.30:FF:000026">
    <property type="entry name" value="Phosphinothricin acetyltransferase"/>
    <property type="match status" value="1"/>
</dbReference>
<evidence type="ECO:0000313" key="6">
    <source>
        <dbReference type="EMBL" id="GGJ66209.1"/>
    </source>
</evidence>
<keyword evidence="7" id="KW-1185">Reference proteome</keyword>
<evidence type="ECO:0000259" key="5">
    <source>
        <dbReference type="PROSITE" id="PS51186"/>
    </source>
</evidence>
<accession>A0A917P8B7</accession>
<comment type="catalytic activity">
    <reaction evidence="4">
        <text>L-methionine sulfone + acetyl-CoA = N-acetyl-L-methionine sulfone + CoA + H(+)</text>
        <dbReference type="Rhea" id="RHEA:47656"/>
        <dbReference type="ChEBI" id="CHEBI:15378"/>
        <dbReference type="ChEBI" id="CHEBI:57287"/>
        <dbReference type="ChEBI" id="CHEBI:57288"/>
        <dbReference type="ChEBI" id="CHEBI:87824"/>
        <dbReference type="ChEBI" id="CHEBI:87825"/>
    </reaction>
</comment>
<name>A0A917P8B7_9DEIO</name>
<evidence type="ECO:0000313" key="7">
    <source>
        <dbReference type="Proteomes" id="UP000635726"/>
    </source>
</evidence>
<dbReference type="InterPro" id="IPR000182">
    <property type="entry name" value="GNAT_dom"/>
</dbReference>
<dbReference type="SUPFAM" id="SSF55729">
    <property type="entry name" value="Acyl-CoA N-acyltransferases (Nat)"/>
    <property type="match status" value="1"/>
</dbReference>
<comment type="catalytic activity">
    <reaction evidence="3">
        <text>L-methionine sulfoximine + acetyl-CoA = N-acetyl-L-methionine sulfoximine + CoA + H(+)</text>
        <dbReference type="Rhea" id="RHEA:47660"/>
        <dbReference type="ChEBI" id="CHEBI:15378"/>
        <dbReference type="ChEBI" id="CHEBI:57287"/>
        <dbReference type="ChEBI" id="CHEBI:57288"/>
        <dbReference type="ChEBI" id="CHEBI:87826"/>
        <dbReference type="ChEBI" id="CHEBI:87827"/>
    </reaction>
</comment>
<proteinExistence type="predicted"/>
<evidence type="ECO:0000256" key="1">
    <source>
        <dbReference type="ARBA" id="ARBA00022679"/>
    </source>
</evidence>
<dbReference type="Pfam" id="PF00583">
    <property type="entry name" value="Acetyltransf_1"/>
    <property type="match status" value="1"/>
</dbReference>
<protein>
    <submittedName>
        <fullName evidence="6">Phosphinothricin acetyltransferase</fullName>
    </submittedName>
</protein>
<dbReference type="Proteomes" id="UP000635726">
    <property type="component" value="Unassembled WGS sequence"/>
</dbReference>
<dbReference type="CDD" id="cd04301">
    <property type="entry name" value="NAT_SF"/>
    <property type="match status" value="1"/>
</dbReference>
<dbReference type="EMBL" id="BMOE01000001">
    <property type="protein sequence ID" value="GGJ66209.1"/>
    <property type="molecule type" value="Genomic_DNA"/>
</dbReference>